<dbReference type="GO" id="GO:0032222">
    <property type="term" value="P:regulation of synaptic transmission, cholinergic"/>
    <property type="evidence" value="ECO:0007669"/>
    <property type="project" value="InterPro"/>
</dbReference>
<evidence type="ECO:0000313" key="11">
    <source>
        <dbReference type="EMBL" id="CAG9865552.1"/>
    </source>
</evidence>
<protein>
    <recommendedName>
        <fullName evidence="13">Protein sleepless</fullName>
    </recommendedName>
</protein>
<dbReference type="InterPro" id="IPR031424">
    <property type="entry name" value="QVR-like"/>
</dbReference>
<reference evidence="11" key="1">
    <citation type="submission" date="2022-01" db="EMBL/GenBank/DDBJ databases">
        <authorList>
            <person name="King R."/>
        </authorList>
    </citation>
    <scope>NUCLEOTIDE SEQUENCE</scope>
</reference>
<proteinExistence type="predicted"/>
<comment type="subcellular location">
    <subcellularLocation>
        <location evidence="1">Membrane</location>
        <topology evidence="1">Lipid-anchor</topology>
        <topology evidence="1">GPI-anchor</topology>
    </subcellularLocation>
</comment>
<evidence type="ECO:0000256" key="2">
    <source>
        <dbReference type="ARBA" id="ARBA00022622"/>
    </source>
</evidence>
<dbReference type="SUPFAM" id="SSF57302">
    <property type="entry name" value="Snake toxin-like"/>
    <property type="match status" value="1"/>
</dbReference>
<keyword evidence="4 10" id="KW-0732">Signal</keyword>
<keyword evidence="7" id="KW-0325">Glycoprotein</keyword>
<keyword evidence="2" id="KW-0336">GPI-anchor</keyword>
<dbReference type="InterPro" id="IPR045860">
    <property type="entry name" value="Snake_toxin-like_sf"/>
</dbReference>
<keyword evidence="3 9" id="KW-0812">Transmembrane</keyword>
<keyword evidence="12" id="KW-1185">Reference proteome</keyword>
<evidence type="ECO:0000256" key="5">
    <source>
        <dbReference type="ARBA" id="ARBA00022989"/>
    </source>
</evidence>
<accession>A0A9N9XX57</accession>
<evidence type="ECO:0000256" key="6">
    <source>
        <dbReference type="ARBA" id="ARBA00023136"/>
    </source>
</evidence>
<dbReference type="GO" id="GO:0030431">
    <property type="term" value="P:sleep"/>
    <property type="evidence" value="ECO:0007669"/>
    <property type="project" value="InterPro"/>
</dbReference>
<keyword evidence="6 9" id="KW-0472">Membrane</keyword>
<keyword evidence="8" id="KW-0449">Lipoprotein</keyword>
<evidence type="ECO:0000256" key="10">
    <source>
        <dbReference type="SAM" id="SignalP"/>
    </source>
</evidence>
<dbReference type="EMBL" id="OU900102">
    <property type="protein sequence ID" value="CAG9865552.1"/>
    <property type="molecule type" value="Genomic_DNA"/>
</dbReference>
<dbReference type="Gene3D" id="2.10.60.10">
    <property type="entry name" value="CD59"/>
    <property type="match status" value="1"/>
</dbReference>
<dbReference type="Proteomes" id="UP001153712">
    <property type="component" value="Chromosome 9"/>
</dbReference>
<evidence type="ECO:0000313" key="12">
    <source>
        <dbReference type="Proteomes" id="UP001153712"/>
    </source>
</evidence>
<dbReference type="Pfam" id="PF17064">
    <property type="entry name" value="QVR"/>
    <property type="match status" value="1"/>
</dbReference>
<dbReference type="AlphaFoldDB" id="A0A9N9XX57"/>
<gene>
    <name evidence="11" type="ORF">PHYEVI_LOCUS11782</name>
</gene>
<dbReference type="OrthoDB" id="6761115at2759"/>
<evidence type="ECO:0000256" key="3">
    <source>
        <dbReference type="ARBA" id="ARBA00022692"/>
    </source>
</evidence>
<feature type="transmembrane region" description="Helical" evidence="9">
    <location>
        <begin position="113"/>
        <end position="133"/>
    </location>
</feature>
<evidence type="ECO:0000256" key="1">
    <source>
        <dbReference type="ARBA" id="ARBA00004589"/>
    </source>
</evidence>
<evidence type="ECO:0000256" key="8">
    <source>
        <dbReference type="ARBA" id="ARBA00023288"/>
    </source>
</evidence>
<evidence type="ECO:0000256" key="9">
    <source>
        <dbReference type="SAM" id="Phobius"/>
    </source>
</evidence>
<name>A0A9N9XX57_PHYSR</name>
<evidence type="ECO:0000256" key="4">
    <source>
        <dbReference type="ARBA" id="ARBA00022729"/>
    </source>
</evidence>
<dbReference type="GO" id="GO:0098552">
    <property type="term" value="C:side of membrane"/>
    <property type="evidence" value="ECO:0007669"/>
    <property type="project" value="UniProtKB-KW"/>
</dbReference>
<keyword evidence="5 9" id="KW-1133">Transmembrane helix</keyword>
<evidence type="ECO:0000256" key="7">
    <source>
        <dbReference type="ARBA" id="ARBA00023180"/>
    </source>
</evidence>
<feature type="chain" id="PRO_5040221691" description="Protein sleepless" evidence="10">
    <location>
        <begin position="25"/>
        <end position="134"/>
    </location>
</feature>
<feature type="signal peptide" evidence="10">
    <location>
        <begin position="1"/>
        <end position="24"/>
    </location>
</feature>
<organism evidence="11 12">
    <name type="scientific">Phyllotreta striolata</name>
    <name type="common">Striped flea beetle</name>
    <name type="synonym">Crioceris striolata</name>
    <dbReference type="NCBI Taxonomy" id="444603"/>
    <lineage>
        <taxon>Eukaryota</taxon>
        <taxon>Metazoa</taxon>
        <taxon>Ecdysozoa</taxon>
        <taxon>Arthropoda</taxon>
        <taxon>Hexapoda</taxon>
        <taxon>Insecta</taxon>
        <taxon>Pterygota</taxon>
        <taxon>Neoptera</taxon>
        <taxon>Endopterygota</taxon>
        <taxon>Coleoptera</taxon>
        <taxon>Polyphaga</taxon>
        <taxon>Cucujiformia</taxon>
        <taxon>Chrysomeloidea</taxon>
        <taxon>Chrysomelidae</taxon>
        <taxon>Galerucinae</taxon>
        <taxon>Alticini</taxon>
        <taxon>Phyllotreta</taxon>
    </lineage>
</organism>
<sequence>MKNTIALIYIFLTVFAQHVPLSSALQCYLCEEQAGKICDQNVRSVLKTNCTESFVCVKYIWSDNVGTIIHRSCSPRSICDDQRAQINPATNRTLKYCSTCNTTLCNSAPISSFYIHNAFIASFFVCLFMNRLFG</sequence>
<dbReference type="InterPro" id="IPR050975">
    <property type="entry name" value="Sleep_regulator"/>
</dbReference>
<dbReference type="PANTHER" id="PTHR33562">
    <property type="entry name" value="ATILLA, ISOFORM B-RELATED-RELATED"/>
    <property type="match status" value="1"/>
</dbReference>
<evidence type="ECO:0008006" key="13">
    <source>
        <dbReference type="Google" id="ProtNLM"/>
    </source>
</evidence>